<name>A0A3M4QA86_9PSED</name>
<proteinExistence type="predicted"/>
<gene>
    <name evidence="1" type="ORF">ALP97_200092</name>
</gene>
<reference evidence="1 2" key="1">
    <citation type="submission" date="2018-08" db="EMBL/GenBank/DDBJ databases">
        <title>Recombination of ecologically and evolutionarily significant loci maintains genetic cohesion in the Pseudomonas syringae species complex.</title>
        <authorList>
            <person name="Dillon M."/>
            <person name="Thakur S."/>
            <person name="Almeida R.N.D."/>
            <person name="Weir B.S."/>
            <person name="Guttman D.S."/>
        </authorList>
    </citation>
    <scope>NUCLEOTIDE SEQUENCE [LARGE SCALE GENOMIC DNA]</scope>
    <source>
        <strain evidence="1 2">ICMP 11288</strain>
    </source>
</reference>
<comment type="caution">
    <text evidence="1">The sequence shown here is derived from an EMBL/GenBank/DDBJ whole genome shotgun (WGS) entry which is preliminary data.</text>
</comment>
<dbReference type="EMBL" id="RBRL01000252">
    <property type="protein sequence ID" value="RMQ87144.1"/>
    <property type="molecule type" value="Genomic_DNA"/>
</dbReference>
<dbReference type="AlphaFoldDB" id="A0A3M4QA86"/>
<accession>A0A3M4QA86</accession>
<sequence length="35" mass="3889">MTFSSSFRPDSAPVTLDDTVNYLMLSSLHWNDAGL</sequence>
<evidence type="ECO:0000313" key="2">
    <source>
        <dbReference type="Proteomes" id="UP000277179"/>
    </source>
</evidence>
<organism evidence="1 2">
    <name type="scientific">Pseudomonas salomonii</name>
    <dbReference type="NCBI Taxonomy" id="191391"/>
    <lineage>
        <taxon>Bacteria</taxon>
        <taxon>Pseudomonadati</taxon>
        <taxon>Pseudomonadota</taxon>
        <taxon>Gammaproteobacteria</taxon>
        <taxon>Pseudomonadales</taxon>
        <taxon>Pseudomonadaceae</taxon>
        <taxon>Pseudomonas</taxon>
    </lineage>
</organism>
<evidence type="ECO:0000313" key="1">
    <source>
        <dbReference type="EMBL" id="RMQ87144.1"/>
    </source>
</evidence>
<protein>
    <submittedName>
        <fullName evidence="1">Uncharacterized protein</fullName>
    </submittedName>
</protein>
<dbReference type="Proteomes" id="UP000277179">
    <property type="component" value="Unassembled WGS sequence"/>
</dbReference>